<evidence type="ECO:0000256" key="12">
    <source>
        <dbReference type="SAM" id="Coils"/>
    </source>
</evidence>
<dbReference type="GO" id="GO:0071363">
    <property type="term" value="P:cellular response to growth factor stimulus"/>
    <property type="evidence" value="ECO:0007669"/>
    <property type="project" value="UniProtKB-ARBA"/>
</dbReference>
<dbReference type="CDD" id="cd13247">
    <property type="entry name" value="BAR-PH_APPL"/>
    <property type="match status" value="1"/>
</dbReference>
<dbReference type="InterPro" id="IPR006020">
    <property type="entry name" value="PTB/PI_dom"/>
</dbReference>
<keyword evidence="8" id="KW-0539">Nucleus</keyword>
<dbReference type="InterPro" id="IPR004148">
    <property type="entry name" value="BAR_dom"/>
</dbReference>
<dbReference type="GO" id="GO:0042995">
    <property type="term" value="C:cell projection"/>
    <property type="evidence" value="ECO:0007669"/>
    <property type="project" value="UniProtKB-SubCell"/>
</dbReference>
<evidence type="ECO:0000256" key="2">
    <source>
        <dbReference type="ARBA" id="ARBA00004220"/>
    </source>
</evidence>
<dbReference type="AlphaFoldDB" id="A0A665X892"/>
<keyword evidence="6" id="KW-0967">Endosome</keyword>
<dbReference type="PROSITE" id="PS01179">
    <property type="entry name" value="PID"/>
    <property type="match status" value="1"/>
</dbReference>
<reference evidence="15" key="3">
    <citation type="submission" date="2025-09" db="UniProtKB">
        <authorList>
            <consortium name="Ensembl"/>
        </authorList>
    </citation>
    <scope>IDENTIFICATION</scope>
</reference>
<keyword evidence="9" id="KW-0966">Cell projection</keyword>
<dbReference type="GO" id="GO:0023052">
    <property type="term" value="P:signaling"/>
    <property type="evidence" value="ECO:0007669"/>
    <property type="project" value="TreeGrafter"/>
</dbReference>
<feature type="region of interest" description="Disordered" evidence="13">
    <location>
        <begin position="371"/>
        <end position="400"/>
    </location>
</feature>
<evidence type="ECO:0000259" key="14">
    <source>
        <dbReference type="PROSITE" id="PS01179"/>
    </source>
</evidence>
<dbReference type="InterPro" id="IPR047236">
    <property type="entry name" value="PH_DP13A/B"/>
</dbReference>
<comment type="subcellular location">
    <subcellularLocation>
        <location evidence="3">Cell projection</location>
    </subcellularLocation>
    <subcellularLocation>
        <location evidence="4">Cytoplasmic vesicle</location>
    </subcellularLocation>
    <subcellularLocation>
        <location evidence="2">Early endosome membrane</location>
        <topology evidence="2">Peripheral membrane protein</topology>
    </subcellularLocation>
    <subcellularLocation>
        <location evidence="1">Nucleus</location>
    </subcellularLocation>
</comment>
<evidence type="ECO:0000313" key="16">
    <source>
        <dbReference type="Proteomes" id="UP000472264"/>
    </source>
</evidence>
<evidence type="ECO:0000256" key="6">
    <source>
        <dbReference type="ARBA" id="ARBA00022753"/>
    </source>
</evidence>
<keyword evidence="12" id="KW-0175">Coiled coil</keyword>
<evidence type="ECO:0000256" key="9">
    <source>
        <dbReference type="ARBA" id="ARBA00023273"/>
    </source>
</evidence>
<dbReference type="Ensembl" id="ENSENLT00000053846.1">
    <property type="protein sequence ID" value="ENSENLP00000052578.1"/>
    <property type="gene ID" value="ENSENLG00000021883.1"/>
</dbReference>
<evidence type="ECO:0000313" key="15">
    <source>
        <dbReference type="Ensembl" id="ENSENLP00000052578.1"/>
    </source>
</evidence>
<evidence type="ECO:0000256" key="8">
    <source>
        <dbReference type="ARBA" id="ARBA00023242"/>
    </source>
</evidence>
<proteinExistence type="predicted"/>
<dbReference type="PANTHER" id="PTHR46415:SF1">
    <property type="entry name" value="DCC-INTERACTING PROTEIN 13-BETA"/>
    <property type="match status" value="1"/>
</dbReference>
<dbReference type="Proteomes" id="UP000472264">
    <property type="component" value="Chromosome 16"/>
</dbReference>
<dbReference type="GO" id="GO:0051049">
    <property type="term" value="P:regulation of transport"/>
    <property type="evidence" value="ECO:0007669"/>
    <property type="project" value="UniProtKB-ARBA"/>
</dbReference>
<reference evidence="15" key="1">
    <citation type="submission" date="2021-04" db="EMBL/GenBank/DDBJ databases">
        <authorList>
            <consortium name="Wellcome Sanger Institute Data Sharing"/>
        </authorList>
    </citation>
    <scope>NUCLEOTIDE SEQUENCE [LARGE SCALE GENOMIC DNA]</scope>
</reference>
<evidence type="ECO:0000256" key="3">
    <source>
        <dbReference type="ARBA" id="ARBA00004316"/>
    </source>
</evidence>
<dbReference type="CDD" id="cd13158">
    <property type="entry name" value="PTB_APPL"/>
    <property type="match status" value="1"/>
</dbReference>
<dbReference type="Gene3D" id="1.20.1270.60">
    <property type="entry name" value="Arfaptin homology (AH) domain/BAR domain"/>
    <property type="match status" value="1"/>
</dbReference>
<dbReference type="Gene3D" id="2.30.29.30">
    <property type="entry name" value="Pleckstrin-homology domain (PH domain)/Phosphotyrosine-binding domain (PTB)"/>
    <property type="match status" value="2"/>
</dbReference>
<evidence type="ECO:0000256" key="13">
    <source>
        <dbReference type="SAM" id="MobiDB-lite"/>
    </source>
</evidence>
<keyword evidence="16" id="KW-1185">Reference proteome</keyword>
<protein>
    <recommendedName>
        <fullName evidence="14">PID domain-containing protein</fullName>
    </recommendedName>
</protein>
<evidence type="ECO:0000256" key="5">
    <source>
        <dbReference type="ARBA" id="ARBA00022490"/>
    </source>
</evidence>
<dbReference type="FunFam" id="2.30.29.30:FF:000160">
    <property type="entry name" value="DCC-interacting protein 13-beta isoform X2"/>
    <property type="match status" value="1"/>
</dbReference>
<dbReference type="InterPro" id="IPR047181">
    <property type="entry name" value="DP13A/B"/>
</dbReference>
<name>A0A665X892_ECHNA</name>
<dbReference type="Pfam" id="PF00640">
    <property type="entry name" value="PID"/>
    <property type="match status" value="1"/>
</dbReference>
<feature type="domain" description="PID" evidence="14">
    <location>
        <begin position="451"/>
        <end position="509"/>
    </location>
</feature>
<organism evidence="15 16">
    <name type="scientific">Echeneis naucrates</name>
    <name type="common">Live sharksucker</name>
    <dbReference type="NCBI Taxonomy" id="173247"/>
    <lineage>
        <taxon>Eukaryota</taxon>
        <taxon>Metazoa</taxon>
        <taxon>Chordata</taxon>
        <taxon>Craniata</taxon>
        <taxon>Vertebrata</taxon>
        <taxon>Euteleostomi</taxon>
        <taxon>Actinopterygii</taxon>
        <taxon>Neopterygii</taxon>
        <taxon>Teleostei</taxon>
        <taxon>Neoteleostei</taxon>
        <taxon>Acanthomorphata</taxon>
        <taxon>Carangaria</taxon>
        <taxon>Carangiformes</taxon>
        <taxon>Echeneidae</taxon>
        <taxon>Echeneis</taxon>
    </lineage>
</organism>
<keyword evidence="5" id="KW-0963">Cytoplasm</keyword>
<dbReference type="GO" id="GO:0005634">
    <property type="term" value="C:nucleus"/>
    <property type="evidence" value="ECO:0007669"/>
    <property type="project" value="UniProtKB-SubCell"/>
</dbReference>
<evidence type="ECO:0000256" key="10">
    <source>
        <dbReference type="ARBA" id="ARBA00023306"/>
    </source>
</evidence>
<feature type="compositionally biased region" description="Basic and acidic residues" evidence="13">
    <location>
        <begin position="374"/>
        <end position="389"/>
    </location>
</feature>
<dbReference type="SUPFAM" id="SSF103657">
    <property type="entry name" value="BAR/IMD domain-like"/>
    <property type="match status" value="1"/>
</dbReference>
<dbReference type="PANTHER" id="PTHR46415">
    <property type="entry name" value="ADAPTOR PROTEIN, PHOSPHOTYROSINE INTERACTION, PH DOMAIN AND LEUCINE ZIPPER-CONTAINING 2"/>
    <property type="match status" value="1"/>
</dbReference>
<keyword evidence="11" id="KW-0968">Cytoplasmic vesicle</keyword>
<feature type="coiled-coil region" evidence="12">
    <location>
        <begin position="62"/>
        <end position="89"/>
    </location>
</feature>
<sequence>MYVSPVSCNNTCMLFIKRLVLQTRSLLSVFEEDAGMLTDYTNQLLQSLQRVFGAQSEMGLATEQLSQQLLEYEKKLNSLHSELANQMADSMVFPLIQFREKDLTEISTLKEIFGIATDEHEAAMVKYSRLPKKKENEKVLKADLVKEVAYTRRKQHQASLQYYCALNALQYRKRVAMLEPMLGYTQAQISFFKKGIELVSKKMDSFLSSVSTMTQSIQAQLDVEAEAMRMSQRELLSVEDTVYMPDKDTEPVNRTLIQKAGYLNIRNKTGLVTTAWDRLYFFTQGGNLMCQPRGAVAGGMVLDLDNSSVMAVECEDRRYCFQITSPSGKTYVHFSWICTVNNISRQIYLTDNPEAVAIRLNQTAIQAVTPITSFEKRQEGSPHPDRSDTHPTAPEPEDLIAPGTPIQFDIMLPASEFQDQNRAGGRRTNPFGETDDDCSTESDDSLLQQVFAVRFLGSMAVRCGDNQEVIYEAMRQVLAARAIHNIFRTTESHLMVTSSSLRLIDPQTQVTRISFQLGEVCQFAAHQENGRLMGFVVEGRDWSDGDEEGEPSYSAFVFESNTEGEKICYTISLAKDIIEAKKDPEALAQLMKNMPLTNDGKFLLLEPEAGDMTNGAGQEDLEESEA</sequence>
<dbReference type="SUPFAM" id="SSF50729">
    <property type="entry name" value="PH domain-like"/>
    <property type="match status" value="2"/>
</dbReference>
<evidence type="ECO:0000256" key="7">
    <source>
        <dbReference type="ARBA" id="ARBA00023136"/>
    </source>
</evidence>
<dbReference type="Pfam" id="PF16746">
    <property type="entry name" value="BAR_3"/>
    <property type="match status" value="1"/>
</dbReference>
<evidence type="ECO:0000256" key="11">
    <source>
        <dbReference type="ARBA" id="ARBA00023329"/>
    </source>
</evidence>
<dbReference type="InterPro" id="IPR011993">
    <property type="entry name" value="PH-like_dom_sf"/>
</dbReference>
<gene>
    <name evidence="15" type="primary">appl2</name>
</gene>
<keyword evidence="10" id="KW-0131">Cell cycle</keyword>
<reference evidence="15" key="2">
    <citation type="submission" date="2025-08" db="UniProtKB">
        <authorList>
            <consortium name="Ensembl"/>
        </authorList>
    </citation>
    <scope>IDENTIFICATION</scope>
</reference>
<dbReference type="GO" id="GO:0031901">
    <property type="term" value="C:early endosome membrane"/>
    <property type="evidence" value="ECO:0007669"/>
    <property type="project" value="UniProtKB-SubCell"/>
</dbReference>
<dbReference type="FunFam" id="2.30.29.30:FF:000067">
    <property type="entry name" value="Putative DCC-interacting protein 13-beta isoform 2"/>
    <property type="match status" value="1"/>
</dbReference>
<dbReference type="InterPro" id="IPR047237">
    <property type="entry name" value="PTB_APPL"/>
</dbReference>
<evidence type="ECO:0000256" key="1">
    <source>
        <dbReference type="ARBA" id="ARBA00004123"/>
    </source>
</evidence>
<evidence type="ECO:0000256" key="4">
    <source>
        <dbReference type="ARBA" id="ARBA00004541"/>
    </source>
</evidence>
<accession>A0A665X892</accession>
<keyword evidence="7" id="KW-0472">Membrane</keyword>
<feature type="region of interest" description="Disordered" evidence="13">
    <location>
        <begin position="419"/>
        <end position="440"/>
    </location>
</feature>
<dbReference type="InterPro" id="IPR027267">
    <property type="entry name" value="AH/BAR_dom_sf"/>
</dbReference>